<feature type="domain" description="HMG box" evidence="7">
    <location>
        <begin position="512"/>
        <end position="580"/>
    </location>
</feature>
<dbReference type="InterPro" id="IPR016181">
    <property type="entry name" value="Acyl_CoA_acyltransferase"/>
</dbReference>
<feature type="DNA-binding region" description="HMG box" evidence="4">
    <location>
        <begin position="512"/>
        <end position="580"/>
    </location>
</feature>
<feature type="region of interest" description="Disordered" evidence="6">
    <location>
        <begin position="706"/>
        <end position="728"/>
    </location>
</feature>
<name>A0ABD3P242_9STRA</name>
<evidence type="ECO:0000256" key="2">
    <source>
        <dbReference type="ARBA" id="ARBA00023125"/>
    </source>
</evidence>
<dbReference type="SUPFAM" id="SSF47095">
    <property type="entry name" value="HMG-box"/>
    <property type="match status" value="2"/>
</dbReference>
<reference evidence="8 9" key="1">
    <citation type="submission" date="2024-10" db="EMBL/GenBank/DDBJ databases">
        <title>Updated reference genomes for cyclostephanoid diatoms.</title>
        <authorList>
            <person name="Roberts W.R."/>
            <person name="Alverson A.J."/>
        </authorList>
    </citation>
    <scope>NUCLEOTIDE SEQUENCE [LARGE SCALE GENOMIC DNA]</scope>
    <source>
        <strain evidence="8 9">AJA276-08</strain>
    </source>
</reference>
<sequence>MAFEARRFTGEPLKQPSYNFRDVPWCSRDLSGSTLSVVSDRKHLVDSIAEMTLLCNEAARRRRLDTSGSSGSSSSWEYAPPPTTKGAPTKPLSIEYIFDRIDTDDPIWGLMVRTDAPTSLRGRSSNAKGSPMWRRGMLQGFITMTTFTNWQSTFRFDSLNVAAFGSDDDALEEQMRNGLRRYDGDGTLAEALEATVKGGNPHLEGIVYPRVAEVSLFGGLGCGKQLLRLLVEHLECMKATARQNYDFLILQATENSIPFYESMGFIRVGCVQGKTASPDAYVSNPVFEYYTTKNGETPSTIAKEFGVDALDVVFLNRPLHGEDLVQKSWLKSGTKMFVPKVEHPGDVAAAAAAAASRSSAPLKPKWYMAEENETPRSIAKKLGVDFAELLRANKRRYPDLVGHSKLLGGTRVQISHFHVDEGSDSIAYSHWTFPDADGEDNDTSYMMAMRLNRKRGLQTKERPVADSLAVTIQPYDPESCGVKDLLLQPEKAHPTLAPVFAKRPTAREPQKPKRPVTSYAHFTVDARSSMAGKLEGLPFNEVNKILSEKWRAMSDEDKIPYQEKYEESKAEYMEAMEKYEVDMARFQREGPDVAANSEKEELNLLEKVVKLKSTDGIVGASRFEYYYVLTFIRDLHWVHLIPMRKNGVFGPECPDACGRPIWSIVGEDEGKEIDTTASLCQPVTAITMRNSADADDEQWNIYDNGEIPPPPRPVPTKPNSVAAAGYSPDGAPIKPKKPATSFAFFCADAKNVMNEQLENKTMAERTKVIAERWNAMNEVEKRKYKDQQVRAHEKYAKLLKQYKKEMEKFELENPGTDISFKTPKSSKKKKANLLPSTEETSKRMKTCLTLATVTKKLNTGQGGKFSNKNHSRTINTPGTAIDKTPAPKRGRGRPRKNPLPVDMSAAGSKKKSDVQAVKKDPSGLENMLSEMKAANSPQPKNNSSKPGHYDIVLSFLNDMYKDYMWNHFKELGKWQKGGTRDVEMGEQIFQELKMRLGEGGRFFKKSNYSGELFEVNDSVARQKILRDLKRRMESSSKWLDKESLCDTPTSTETRPSLIPTRNARRESPEKMSPVDAETKPKLSPYRHPQRGESPAEIHPPAANPEKRLAPIFLKNYGKKKTAHAQRPPTDSKDPKEESSTRTSRYPERKRKQISDDSYVVSDDAVSVDAFVPSKKKVKSER</sequence>
<feature type="compositionally biased region" description="Basic and acidic residues" evidence="6">
    <location>
        <begin position="1129"/>
        <end position="1139"/>
    </location>
</feature>
<dbReference type="PROSITE" id="PS50118">
    <property type="entry name" value="HMG_BOX_2"/>
    <property type="match status" value="2"/>
</dbReference>
<feature type="compositionally biased region" description="Low complexity" evidence="6">
    <location>
        <begin position="1155"/>
        <end position="1172"/>
    </location>
</feature>
<feature type="region of interest" description="Disordered" evidence="6">
    <location>
        <begin position="1036"/>
        <end position="1181"/>
    </location>
</feature>
<dbReference type="SMART" id="SM00398">
    <property type="entry name" value="HMG"/>
    <property type="match status" value="2"/>
</dbReference>
<dbReference type="AlphaFoldDB" id="A0ABD3P242"/>
<feature type="DNA-binding region" description="HMG box" evidence="4">
    <location>
        <begin position="735"/>
        <end position="803"/>
    </location>
</feature>
<feature type="compositionally biased region" description="Polar residues" evidence="6">
    <location>
        <begin position="858"/>
        <end position="878"/>
    </location>
</feature>
<dbReference type="PROSITE" id="PS00354">
    <property type="entry name" value="HMGI_Y"/>
    <property type="match status" value="1"/>
</dbReference>
<dbReference type="SMART" id="SM00257">
    <property type="entry name" value="LysM"/>
    <property type="match status" value="2"/>
</dbReference>
<feature type="region of interest" description="Disordered" evidence="6">
    <location>
        <begin position="858"/>
        <end position="919"/>
    </location>
</feature>
<dbReference type="GO" id="GO:0003677">
    <property type="term" value="F:DNA binding"/>
    <property type="evidence" value="ECO:0007669"/>
    <property type="project" value="UniProtKB-UniRule"/>
</dbReference>
<evidence type="ECO:0000256" key="5">
    <source>
        <dbReference type="SAM" id="Coils"/>
    </source>
</evidence>
<dbReference type="SUPFAM" id="SSF55729">
    <property type="entry name" value="Acyl-CoA N-acyltransferases (Nat)"/>
    <property type="match status" value="1"/>
</dbReference>
<dbReference type="Gene3D" id="3.40.630.30">
    <property type="match status" value="1"/>
</dbReference>
<keyword evidence="3 4" id="KW-0539">Nucleus</keyword>
<comment type="subcellular location">
    <subcellularLocation>
        <location evidence="1">Nucleus</location>
    </subcellularLocation>
</comment>
<feature type="domain" description="HMG box" evidence="7">
    <location>
        <begin position="735"/>
        <end position="803"/>
    </location>
</feature>
<evidence type="ECO:0000256" key="4">
    <source>
        <dbReference type="PROSITE-ProRule" id="PRU00267"/>
    </source>
</evidence>
<feature type="compositionally biased region" description="Basic residues" evidence="6">
    <location>
        <begin position="886"/>
        <end position="896"/>
    </location>
</feature>
<feature type="compositionally biased region" description="Pro residues" evidence="6">
    <location>
        <begin position="707"/>
        <end position="716"/>
    </location>
</feature>
<evidence type="ECO:0000256" key="1">
    <source>
        <dbReference type="ARBA" id="ARBA00004123"/>
    </source>
</evidence>
<dbReference type="InterPro" id="IPR000637">
    <property type="entry name" value="HMGI/Y_DNA-bd_CS"/>
</dbReference>
<evidence type="ECO:0000256" key="6">
    <source>
        <dbReference type="SAM" id="MobiDB-lite"/>
    </source>
</evidence>
<protein>
    <recommendedName>
        <fullName evidence="7">HMG box domain-containing protein</fullName>
    </recommendedName>
</protein>
<keyword evidence="9" id="KW-1185">Reference proteome</keyword>
<evidence type="ECO:0000313" key="8">
    <source>
        <dbReference type="EMBL" id="KAL3781561.1"/>
    </source>
</evidence>
<gene>
    <name evidence="8" type="ORF">ACHAW5_002570</name>
</gene>
<dbReference type="InterPro" id="IPR009071">
    <property type="entry name" value="HMG_box_dom"/>
</dbReference>
<proteinExistence type="predicted"/>
<dbReference type="InterPro" id="IPR018392">
    <property type="entry name" value="LysM"/>
</dbReference>
<comment type="caution">
    <text evidence="8">The sequence shown here is derived from an EMBL/GenBank/DDBJ whole genome shotgun (WGS) entry which is preliminary data.</text>
</comment>
<feature type="region of interest" description="Disordered" evidence="6">
    <location>
        <begin position="814"/>
        <end position="840"/>
    </location>
</feature>
<dbReference type="InterPro" id="IPR050342">
    <property type="entry name" value="HMGB"/>
</dbReference>
<dbReference type="Gene3D" id="1.10.30.10">
    <property type="entry name" value="High mobility group box domain"/>
    <property type="match status" value="2"/>
</dbReference>
<feature type="compositionally biased region" description="Basic and acidic residues" evidence="6">
    <location>
        <begin position="910"/>
        <end position="919"/>
    </location>
</feature>
<evidence type="ECO:0000313" key="9">
    <source>
        <dbReference type="Proteomes" id="UP001530315"/>
    </source>
</evidence>
<organism evidence="8 9">
    <name type="scientific">Stephanodiscus triporus</name>
    <dbReference type="NCBI Taxonomy" id="2934178"/>
    <lineage>
        <taxon>Eukaryota</taxon>
        <taxon>Sar</taxon>
        <taxon>Stramenopiles</taxon>
        <taxon>Ochrophyta</taxon>
        <taxon>Bacillariophyta</taxon>
        <taxon>Coscinodiscophyceae</taxon>
        <taxon>Thalassiosirophycidae</taxon>
        <taxon>Stephanodiscales</taxon>
        <taxon>Stephanodiscaceae</taxon>
        <taxon>Stephanodiscus</taxon>
    </lineage>
</organism>
<dbReference type="Pfam" id="PF00505">
    <property type="entry name" value="HMG_box"/>
    <property type="match status" value="2"/>
</dbReference>
<dbReference type="CDD" id="cd00084">
    <property type="entry name" value="HMG-box_SF"/>
    <property type="match status" value="1"/>
</dbReference>
<keyword evidence="5" id="KW-0175">Coiled coil</keyword>
<dbReference type="EMBL" id="JALLAZ020001059">
    <property type="protein sequence ID" value="KAL3781561.1"/>
    <property type="molecule type" value="Genomic_DNA"/>
</dbReference>
<dbReference type="PANTHER" id="PTHR48112">
    <property type="entry name" value="HIGH MOBILITY GROUP PROTEIN DSP1"/>
    <property type="match status" value="1"/>
</dbReference>
<accession>A0ABD3P242</accession>
<dbReference type="InterPro" id="IPR036910">
    <property type="entry name" value="HMG_box_dom_sf"/>
</dbReference>
<dbReference type="Proteomes" id="UP001530315">
    <property type="component" value="Unassembled WGS sequence"/>
</dbReference>
<feature type="region of interest" description="Disordered" evidence="6">
    <location>
        <begin position="64"/>
        <end position="89"/>
    </location>
</feature>
<evidence type="ECO:0000259" key="7">
    <source>
        <dbReference type="PROSITE" id="PS50118"/>
    </source>
</evidence>
<feature type="coiled-coil region" evidence="5">
    <location>
        <begin position="562"/>
        <end position="589"/>
    </location>
</feature>
<evidence type="ECO:0000256" key="3">
    <source>
        <dbReference type="ARBA" id="ARBA00023242"/>
    </source>
</evidence>
<keyword evidence="2 4" id="KW-0238">DNA-binding</keyword>
<dbReference type="PANTHER" id="PTHR48112:SF22">
    <property type="entry name" value="MITOCHONDRIAL TRANSCRIPTION FACTOR A, ISOFORM B"/>
    <property type="match status" value="1"/>
</dbReference>
<dbReference type="GO" id="GO:0005634">
    <property type="term" value="C:nucleus"/>
    <property type="evidence" value="ECO:0007669"/>
    <property type="project" value="UniProtKB-SubCell"/>
</dbReference>